<proteinExistence type="predicted"/>
<reference evidence="2 3" key="1">
    <citation type="submission" date="2011-08" db="EMBL/GenBank/DDBJ databases">
        <title>The genome of the obligate endobacterium of an arbuscular mycorrhizal fungus reveals an interphylum network of nutritional interactions.</title>
        <authorList>
            <person name="Ghignone S."/>
            <person name="Salvioli A."/>
            <person name="Anca I."/>
            <person name="Lumini E."/>
            <person name="Ortu G."/>
            <person name="Petiti L."/>
            <person name="Cruveiller S."/>
            <person name="Bianciotto V."/>
            <person name="Piffanelli P."/>
            <person name="Lanfranco L."/>
            <person name="Bonfante P."/>
        </authorList>
    </citation>
    <scope>NUCLEOTIDE SEQUENCE [LARGE SCALE GENOMIC DNA]</scope>
    <source>
        <strain evidence="2 3">BEG34</strain>
    </source>
</reference>
<feature type="domain" description="HTH luxR-type" evidence="1">
    <location>
        <begin position="190"/>
        <end position="235"/>
    </location>
</feature>
<dbReference type="OrthoDB" id="9144687at2"/>
<dbReference type="GO" id="GO:0006355">
    <property type="term" value="P:regulation of DNA-templated transcription"/>
    <property type="evidence" value="ECO:0007669"/>
    <property type="project" value="InterPro"/>
</dbReference>
<evidence type="ECO:0000313" key="2">
    <source>
        <dbReference type="EMBL" id="CCD28736.1"/>
    </source>
</evidence>
<name>G2J7J1_9BURK</name>
<dbReference type="Proteomes" id="UP000054051">
    <property type="component" value="Unassembled WGS sequence"/>
</dbReference>
<dbReference type="STRING" id="1070319.CAGGBEG34_180040"/>
<protein>
    <submittedName>
        <fullName evidence="2">Putative transcriptional regulator</fullName>
    </submittedName>
</protein>
<sequence>MNTAQILPDLRRISLDGSLLYDFVEKFPESSHIREMQTKKYLMVNHHMVSDCGLQTVDDIIGYTQNDIWFDSTIQKKRSLSQTTISSFKNRIKKIDKIENQVLSTKHSVTAQCFFLNSRGHVGFETVVKTGIQNHEGKMIAFLTICICLTHQVPLSTLLKIYQVFYPHKEAIQKFLSHFNIESYFDPHAPLTQKEIEVLIAMRENSRCKVIANKFGCSVPTASSHISNIHGKLTSGTLHDVLHKLSALPEDEQIMYAV</sequence>
<gene>
    <name evidence="2" type="ORF">CAGGBEG34_180040</name>
</gene>
<dbReference type="InterPro" id="IPR036388">
    <property type="entry name" value="WH-like_DNA-bd_sf"/>
</dbReference>
<dbReference type="GO" id="GO:0003677">
    <property type="term" value="F:DNA binding"/>
    <property type="evidence" value="ECO:0007669"/>
    <property type="project" value="InterPro"/>
</dbReference>
<comment type="caution">
    <text evidence="2">The sequence shown here is derived from an EMBL/GenBank/DDBJ whole genome shotgun (WGS) entry which is preliminary data.</text>
</comment>
<evidence type="ECO:0000259" key="1">
    <source>
        <dbReference type="Pfam" id="PF00196"/>
    </source>
</evidence>
<dbReference type="RefSeq" id="WP_006682022.1">
    <property type="nucleotide sequence ID" value="NZ_CAFB01000034.1"/>
</dbReference>
<dbReference type="EMBL" id="CAFB01000034">
    <property type="protein sequence ID" value="CCD28736.1"/>
    <property type="molecule type" value="Genomic_DNA"/>
</dbReference>
<accession>G2J7J1</accession>
<dbReference type="InterPro" id="IPR016032">
    <property type="entry name" value="Sig_transdc_resp-reg_C-effctor"/>
</dbReference>
<dbReference type="eggNOG" id="ENOG50345AQ">
    <property type="taxonomic scope" value="Bacteria"/>
</dbReference>
<dbReference type="Pfam" id="PF00196">
    <property type="entry name" value="GerE"/>
    <property type="match status" value="1"/>
</dbReference>
<dbReference type="InterPro" id="IPR000792">
    <property type="entry name" value="Tscrpt_reg_LuxR_C"/>
</dbReference>
<keyword evidence="3" id="KW-1185">Reference proteome</keyword>
<dbReference type="Gene3D" id="1.10.10.10">
    <property type="entry name" value="Winged helix-like DNA-binding domain superfamily/Winged helix DNA-binding domain"/>
    <property type="match status" value="1"/>
</dbReference>
<evidence type="ECO:0000313" key="3">
    <source>
        <dbReference type="Proteomes" id="UP000054051"/>
    </source>
</evidence>
<dbReference type="AlphaFoldDB" id="G2J7J1"/>
<organism evidence="2 3">
    <name type="scientific">Candidatus Glomeribacter gigasporarum BEG34</name>
    <dbReference type="NCBI Taxonomy" id="1070319"/>
    <lineage>
        <taxon>Bacteria</taxon>
        <taxon>Pseudomonadati</taxon>
        <taxon>Pseudomonadota</taxon>
        <taxon>Betaproteobacteria</taxon>
        <taxon>Burkholderiales</taxon>
        <taxon>Burkholderiaceae</taxon>
        <taxon>Candidatus Glomeribacter</taxon>
    </lineage>
</organism>
<dbReference type="SUPFAM" id="SSF46894">
    <property type="entry name" value="C-terminal effector domain of the bipartite response regulators"/>
    <property type="match status" value="1"/>
</dbReference>